<dbReference type="PANTHER" id="PTHR12232:SF15">
    <property type="entry name" value="SH3 DOMAIN-BINDING GLUTAMIC ACID-RICH PROTEIN HOMOLOG"/>
    <property type="match status" value="1"/>
</dbReference>
<feature type="compositionally biased region" description="Basic and acidic residues" evidence="2">
    <location>
        <begin position="329"/>
        <end position="338"/>
    </location>
</feature>
<name>A0A1D1W147_RAMVA</name>
<dbReference type="SUPFAM" id="SSF52833">
    <property type="entry name" value="Thioredoxin-like"/>
    <property type="match status" value="1"/>
</dbReference>
<evidence type="ECO:0000256" key="2">
    <source>
        <dbReference type="SAM" id="MobiDB-lite"/>
    </source>
</evidence>
<dbReference type="OrthoDB" id="9932926at2759"/>
<dbReference type="PANTHER" id="PTHR12232">
    <property type="entry name" value="SH3 DOMAIN-BINDING GLUTAMIC ACID-RICH-LIKE PROTEIN"/>
    <property type="match status" value="1"/>
</dbReference>
<reference evidence="3 4" key="1">
    <citation type="journal article" date="2016" name="Nat. Commun.">
        <title>Extremotolerant tardigrade genome and improved radiotolerance of human cultured cells by tardigrade-unique protein.</title>
        <authorList>
            <person name="Hashimoto T."/>
            <person name="Horikawa D.D."/>
            <person name="Saito Y."/>
            <person name="Kuwahara H."/>
            <person name="Kozuka-Hata H."/>
            <person name="Shin-I T."/>
            <person name="Minakuchi Y."/>
            <person name="Ohishi K."/>
            <person name="Motoyama A."/>
            <person name="Aizu T."/>
            <person name="Enomoto A."/>
            <person name="Kondo K."/>
            <person name="Tanaka S."/>
            <person name="Hara Y."/>
            <person name="Koshikawa S."/>
            <person name="Sagara H."/>
            <person name="Miura T."/>
            <person name="Yokobori S."/>
            <person name="Miyagawa K."/>
            <person name="Suzuki Y."/>
            <person name="Kubo T."/>
            <person name="Oyama M."/>
            <person name="Kohara Y."/>
            <person name="Fujiyama A."/>
            <person name="Arakawa K."/>
            <person name="Katayama T."/>
            <person name="Toyoda A."/>
            <person name="Kunieda T."/>
        </authorList>
    </citation>
    <scope>NUCLEOTIDE SEQUENCE [LARGE SCALE GENOMIC DNA]</scope>
    <source>
        <strain evidence="3 4">YOKOZUNA-1</strain>
    </source>
</reference>
<feature type="compositionally biased region" description="Basic and acidic residues" evidence="2">
    <location>
        <begin position="358"/>
        <end position="389"/>
    </location>
</feature>
<dbReference type="PROSITE" id="PS51354">
    <property type="entry name" value="GLUTAREDOXIN_2"/>
    <property type="match status" value="1"/>
</dbReference>
<evidence type="ECO:0000313" key="3">
    <source>
        <dbReference type="EMBL" id="GAV07292.1"/>
    </source>
</evidence>
<feature type="compositionally biased region" description="Basic and acidic residues" evidence="2">
    <location>
        <begin position="289"/>
        <end position="298"/>
    </location>
</feature>
<feature type="compositionally biased region" description="Basic and acidic residues" evidence="2">
    <location>
        <begin position="156"/>
        <end position="178"/>
    </location>
</feature>
<dbReference type="STRING" id="947166.A0A1D1W147"/>
<evidence type="ECO:0000313" key="4">
    <source>
        <dbReference type="Proteomes" id="UP000186922"/>
    </source>
</evidence>
<feature type="compositionally biased region" description="Basic and acidic residues" evidence="2">
    <location>
        <begin position="113"/>
        <end position="139"/>
    </location>
</feature>
<sequence length="661" mass="75715">MLITPATNMVIKVYVSGISASKEVKKHQQRILMILDSYKIPYELIDITAPGSEQERDFMREHGKKKNERLAPQPPQIFIDEDLLGDYDDFDNAFEMDNLMVYLRLEKPKKRGKEAINGHGEKENDTENGKSDEENKENEGEGEDDIGDVWGDVDGDMPKKKPKKSEPAEGEEGEKKENDEEIEDIFANQDDDMPRKKKPAGEDTEEEKKDEEEIEDIFANQDDDMPRKKPKPVAEETEEEEVEDIFANQDDDMPRKKKAEVPADDDAPASERGESVKEEEDEEVDFFAELEKAEESTAKRKALKKRSGSVEDVLDEKKEGEAEEEEDPWAGRDEDAIPKKKKPVADEAENEDASEDIWADRDEDKPKKKIAVRDIDADDREIRQPKKEEAEEEEQIEDVWADRDDDLPRKKSVPQSEPDQEDEEKDPWAGRNDDMPKKKPAPEPEQDEEDTNDIFANRDDDMPRKKSEPEVKTEKGEESAKEPEEELDDIWGNYDDEMPKKKTAPAVEVEETEPDETPKEAEKLHGGENLLGPEPVNFLLTPFPHVKLPLHDADCTYFHTAFCEARFFEDNPVYSTKYPSSNNMATLCQLINLACMAFVPLLDPSAFSQTPYCMQRRLSVLSEIRLLSTFRLSTCTLIFPGPGKRSSSRFHRLTIYSNMLS</sequence>
<feature type="compositionally biased region" description="Basic and acidic residues" evidence="2">
    <location>
        <begin position="426"/>
        <end position="442"/>
    </location>
</feature>
<dbReference type="InterPro" id="IPR006993">
    <property type="entry name" value="Glut_rich_SH3-bd"/>
</dbReference>
<proteinExistence type="inferred from homology"/>
<dbReference type="AlphaFoldDB" id="A0A1D1W147"/>
<dbReference type="InterPro" id="IPR051033">
    <property type="entry name" value="SH3BGR"/>
</dbReference>
<feature type="compositionally biased region" description="Basic and acidic residues" evidence="2">
    <location>
        <begin position="516"/>
        <end position="526"/>
    </location>
</feature>
<feature type="compositionally biased region" description="Acidic residues" evidence="2">
    <location>
        <begin position="390"/>
        <end position="399"/>
    </location>
</feature>
<protein>
    <submittedName>
        <fullName evidence="3">Uncharacterized protein</fullName>
    </submittedName>
</protein>
<accession>A0A1D1W147</accession>
<feature type="compositionally biased region" description="Basic and acidic residues" evidence="2">
    <location>
        <begin position="456"/>
        <end position="482"/>
    </location>
</feature>
<dbReference type="InterPro" id="IPR036249">
    <property type="entry name" value="Thioredoxin-like_sf"/>
</dbReference>
<dbReference type="GO" id="GO:0005737">
    <property type="term" value="C:cytoplasm"/>
    <property type="evidence" value="ECO:0007669"/>
    <property type="project" value="TreeGrafter"/>
</dbReference>
<organism evidence="3 4">
    <name type="scientific">Ramazzottius varieornatus</name>
    <name type="common">Water bear</name>
    <name type="synonym">Tardigrade</name>
    <dbReference type="NCBI Taxonomy" id="947166"/>
    <lineage>
        <taxon>Eukaryota</taxon>
        <taxon>Metazoa</taxon>
        <taxon>Ecdysozoa</taxon>
        <taxon>Tardigrada</taxon>
        <taxon>Eutardigrada</taxon>
        <taxon>Parachela</taxon>
        <taxon>Hypsibioidea</taxon>
        <taxon>Ramazzottiidae</taxon>
        <taxon>Ramazzottius</taxon>
    </lineage>
</organism>
<dbReference type="Gene3D" id="3.40.30.10">
    <property type="entry name" value="Glutaredoxin"/>
    <property type="match status" value="1"/>
</dbReference>
<feature type="compositionally biased region" description="Acidic residues" evidence="2">
    <location>
        <begin position="140"/>
        <end position="155"/>
    </location>
</feature>
<keyword evidence="4" id="KW-1185">Reference proteome</keyword>
<feature type="compositionally biased region" description="Acidic residues" evidence="2">
    <location>
        <begin position="346"/>
        <end position="357"/>
    </location>
</feature>
<feature type="compositionally biased region" description="Acidic residues" evidence="2">
    <location>
        <begin position="235"/>
        <end position="244"/>
    </location>
</feature>
<dbReference type="Proteomes" id="UP000186922">
    <property type="component" value="Unassembled WGS sequence"/>
</dbReference>
<feature type="compositionally biased region" description="Basic and acidic residues" evidence="2">
    <location>
        <begin position="400"/>
        <end position="409"/>
    </location>
</feature>
<feature type="compositionally biased region" description="Acidic residues" evidence="2">
    <location>
        <begin position="277"/>
        <end position="288"/>
    </location>
</feature>
<dbReference type="Pfam" id="PF04908">
    <property type="entry name" value="SH3BGR"/>
    <property type="match status" value="1"/>
</dbReference>
<evidence type="ECO:0000256" key="1">
    <source>
        <dbReference type="ARBA" id="ARBA00007764"/>
    </source>
</evidence>
<dbReference type="EMBL" id="BDGG01000015">
    <property type="protein sequence ID" value="GAV07292.1"/>
    <property type="molecule type" value="Genomic_DNA"/>
</dbReference>
<feature type="compositionally biased region" description="Acidic residues" evidence="2">
    <location>
        <begin position="202"/>
        <end position="216"/>
    </location>
</feature>
<comment type="caution">
    <text evidence="3">The sequence shown here is derived from an EMBL/GenBank/DDBJ whole genome shotgun (WGS) entry which is preliminary data.</text>
</comment>
<feature type="region of interest" description="Disordered" evidence="2">
    <location>
        <begin position="113"/>
        <end position="530"/>
    </location>
</feature>
<comment type="similarity">
    <text evidence="1">Belongs to the SH3BGR family.</text>
</comment>
<gene>
    <name evidence="3" type="primary">RvY_17149-1</name>
    <name evidence="3" type="synonym">RvY_17149.1</name>
    <name evidence="3" type="ORF">RvY_17149</name>
</gene>